<dbReference type="AlphaFoldDB" id="A0A2P4SSF6"/>
<dbReference type="PANTHER" id="PTHR44099:SF2">
    <property type="entry name" value="WD REPEAT-CONTAINING PROTEIN 72"/>
    <property type="match status" value="1"/>
</dbReference>
<dbReference type="InterPro" id="IPR049916">
    <property type="entry name" value="WDR72-like"/>
</dbReference>
<dbReference type="SUPFAM" id="SSF50978">
    <property type="entry name" value="WD40 repeat-like"/>
    <property type="match status" value="1"/>
</dbReference>
<accession>A0A2P4SSF6</accession>
<dbReference type="PROSITE" id="PS50082">
    <property type="entry name" value="WD_REPEATS_2"/>
    <property type="match status" value="1"/>
</dbReference>
<evidence type="ECO:0000313" key="2">
    <source>
        <dbReference type="EMBL" id="POI27046.1"/>
    </source>
</evidence>
<name>A0A2P4SSF6_BAMTH</name>
<dbReference type="OrthoDB" id="338622at2759"/>
<keyword evidence="1" id="KW-0853">WD repeat</keyword>
<dbReference type="Proteomes" id="UP000237246">
    <property type="component" value="Unassembled WGS sequence"/>
</dbReference>
<dbReference type="InterPro" id="IPR036322">
    <property type="entry name" value="WD40_repeat_dom_sf"/>
</dbReference>
<dbReference type="InterPro" id="IPR001680">
    <property type="entry name" value="WD40_rpt"/>
</dbReference>
<dbReference type="GO" id="GO:0072659">
    <property type="term" value="P:protein localization to plasma membrane"/>
    <property type="evidence" value="ECO:0007669"/>
    <property type="project" value="TreeGrafter"/>
</dbReference>
<proteinExistence type="predicted"/>
<sequence>MRVSIPAVAVWGKIAPSHSITAIMITDDQQTIVTGSQEGQICLWDLSSELKVCFYQIDELRFYLLLSTVEFSRLLHLN</sequence>
<dbReference type="InterPro" id="IPR015943">
    <property type="entry name" value="WD40/YVTN_repeat-like_dom_sf"/>
</dbReference>
<dbReference type="Gene3D" id="2.130.10.10">
    <property type="entry name" value="YVTN repeat-like/Quinoprotein amine dehydrogenase"/>
    <property type="match status" value="1"/>
</dbReference>
<reference evidence="2 3" key="1">
    <citation type="submission" date="2018-01" db="EMBL/GenBank/DDBJ databases">
        <title>Comparison of the Chinese Bamboo Partridge and Red Junglefowl genome sequences highlights the importance of demography in genome evolution.</title>
        <authorList>
            <person name="Tiley G.P."/>
            <person name="Kimball R.T."/>
            <person name="Braun E.L."/>
            <person name="Burleigh J.G."/>
        </authorList>
    </citation>
    <scope>NUCLEOTIDE SEQUENCE [LARGE SCALE GENOMIC DNA]</scope>
    <source>
        <strain evidence="2">RTK389</strain>
        <tissue evidence="2">Blood</tissue>
    </source>
</reference>
<organism evidence="2 3">
    <name type="scientific">Bambusicola thoracicus</name>
    <name type="common">Chinese bamboo-partridge</name>
    <name type="synonym">Perdix thoracica</name>
    <dbReference type="NCBI Taxonomy" id="9083"/>
    <lineage>
        <taxon>Eukaryota</taxon>
        <taxon>Metazoa</taxon>
        <taxon>Chordata</taxon>
        <taxon>Craniata</taxon>
        <taxon>Vertebrata</taxon>
        <taxon>Euteleostomi</taxon>
        <taxon>Archelosauria</taxon>
        <taxon>Archosauria</taxon>
        <taxon>Dinosauria</taxon>
        <taxon>Saurischia</taxon>
        <taxon>Theropoda</taxon>
        <taxon>Coelurosauria</taxon>
        <taxon>Aves</taxon>
        <taxon>Neognathae</taxon>
        <taxon>Galloanserae</taxon>
        <taxon>Galliformes</taxon>
        <taxon>Phasianidae</taxon>
        <taxon>Perdicinae</taxon>
        <taxon>Bambusicola</taxon>
    </lineage>
</organism>
<evidence type="ECO:0000256" key="1">
    <source>
        <dbReference type="PROSITE-ProRule" id="PRU00221"/>
    </source>
</evidence>
<protein>
    <submittedName>
        <fullName evidence="2">Uncharacterized protein</fullName>
    </submittedName>
</protein>
<keyword evidence="3" id="KW-1185">Reference proteome</keyword>
<dbReference type="PANTHER" id="PTHR44099">
    <property type="entry name" value="RABCONNECTIN-3B, ISOFORM A"/>
    <property type="match status" value="1"/>
</dbReference>
<dbReference type="GO" id="GO:0005737">
    <property type="term" value="C:cytoplasm"/>
    <property type="evidence" value="ECO:0007669"/>
    <property type="project" value="TreeGrafter"/>
</dbReference>
<comment type="caution">
    <text evidence="2">The sequence shown here is derived from an EMBL/GenBank/DDBJ whole genome shotgun (WGS) entry which is preliminary data.</text>
</comment>
<feature type="repeat" description="WD" evidence="1">
    <location>
        <begin position="20"/>
        <end position="48"/>
    </location>
</feature>
<dbReference type="EMBL" id="PPHD01025633">
    <property type="protein sequence ID" value="POI27046.1"/>
    <property type="molecule type" value="Genomic_DNA"/>
</dbReference>
<gene>
    <name evidence="2" type="ORF">CIB84_009204</name>
</gene>
<evidence type="ECO:0000313" key="3">
    <source>
        <dbReference type="Proteomes" id="UP000237246"/>
    </source>
</evidence>